<dbReference type="InterPro" id="IPR049712">
    <property type="entry name" value="Poly_export"/>
</dbReference>
<feature type="domain" description="Polysaccharide export protein N-terminal" evidence="3">
    <location>
        <begin position="79"/>
        <end position="158"/>
    </location>
</feature>
<evidence type="ECO:0000313" key="5">
    <source>
        <dbReference type="Proteomes" id="UP000070371"/>
    </source>
</evidence>
<dbReference type="KEGG" id="hat:RC74_04750"/>
<protein>
    <recommendedName>
        <fullName evidence="3">Polysaccharide export protein N-terminal domain-containing protein</fullName>
    </recommendedName>
</protein>
<gene>
    <name evidence="4" type="ORF">RC74_04750</name>
</gene>
<dbReference type="GO" id="GO:0015159">
    <property type="term" value="F:polysaccharide transmembrane transporter activity"/>
    <property type="evidence" value="ECO:0007669"/>
    <property type="project" value="InterPro"/>
</dbReference>
<dbReference type="AlphaFoldDB" id="A0A126UX83"/>
<dbReference type="PANTHER" id="PTHR33619:SF3">
    <property type="entry name" value="POLYSACCHARIDE EXPORT PROTEIN GFCE-RELATED"/>
    <property type="match status" value="1"/>
</dbReference>
<dbReference type="InterPro" id="IPR003715">
    <property type="entry name" value="Poly_export_N"/>
</dbReference>
<dbReference type="Gene3D" id="3.10.560.10">
    <property type="entry name" value="Outer membrane lipoprotein wza domain like"/>
    <property type="match status" value="2"/>
</dbReference>
<evidence type="ECO:0000313" key="4">
    <source>
        <dbReference type="EMBL" id="AML50681.1"/>
    </source>
</evidence>
<dbReference type="Gene3D" id="3.30.1950.10">
    <property type="entry name" value="wza like domain"/>
    <property type="match status" value="1"/>
</dbReference>
<accession>A0A126UX83</accession>
<dbReference type="Pfam" id="PF02563">
    <property type="entry name" value="Poly_export"/>
    <property type="match status" value="1"/>
</dbReference>
<organism evidence="4 5">
    <name type="scientific">Falsihalocynthiibacter arcticus</name>
    <dbReference type="NCBI Taxonomy" id="1579316"/>
    <lineage>
        <taxon>Bacteria</taxon>
        <taxon>Pseudomonadati</taxon>
        <taxon>Pseudomonadota</taxon>
        <taxon>Alphaproteobacteria</taxon>
        <taxon>Rhodobacterales</taxon>
        <taxon>Roseobacteraceae</taxon>
        <taxon>Falsihalocynthiibacter</taxon>
    </lineage>
</organism>
<feature type="signal peptide" evidence="2">
    <location>
        <begin position="1"/>
        <end position="26"/>
    </location>
</feature>
<reference evidence="4 5" key="1">
    <citation type="submission" date="2016-02" db="EMBL/GenBank/DDBJ databases">
        <title>Complete genome sequence of Halocynthiibacter arcticus PAMC 20958t from arctic marine sediment.</title>
        <authorList>
            <person name="Lee Y.M."/>
            <person name="Baek K."/>
            <person name="Lee H.K."/>
            <person name="Shin S.C."/>
        </authorList>
    </citation>
    <scope>NUCLEOTIDE SEQUENCE [LARGE SCALE GENOMIC DNA]</scope>
    <source>
        <strain evidence="4">PAMC 20958</strain>
    </source>
</reference>
<sequence>MTRLTNLIFALVAGLGIAACSLPRGAAVSSEVISGAGDANSPFALHVISPDFLTQFAKWPGNQSSKTYPWISHQAGPASPIIAAGDIVSLRIWDSGENSLLSTDGQKATELAGLVVSPSGTIYVPYVGDVLLTGLTPEGARKELQVKIETLIPAVQVQLVHVSGRKNSVDLVGGVMKAGSFQLPDRNFTVLSLLSAGGGVDRGVRNPQIRLVRNNTTYGTSLDNLYEDPSRDTTLRGGDKVIVDEEKRYFVGMGASKNEATIYFSKDNITALDAIAMMGGLNDLRADPEGILVLRNYPTSAIRLDGMGPTRDQIVFSIDLTSAEGLFGAKKFEIVPGDVVLATESVVTAASSIVGLFGAVVGVAALTK</sequence>
<dbReference type="PANTHER" id="PTHR33619">
    <property type="entry name" value="POLYSACCHARIDE EXPORT PROTEIN GFCE-RELATED"/>
    <property type="match status" value="1"/>
</dbReference>
<keyword evidence="5" id="KW-1185">Reference proteome</keyword>
<feature type="chain" id="PRO_5007443125" description="Polysaccharide export protein N-terminal domain-containing protein" evidence="2">
    <location>
        <begin position="27"/>
        <end position="368"/>
    </location>
</feature>
<evidence type="ECO:0000259" key="3">
    <source>
        <dbReference type="Pfam" id="PF02563"/>
    </source>
</evidence>
<evidence type="ECO:0000256" key="2">
    <source>
        <dbReference type="SAM" id="SignalP"/>
    </source>
</evidence>
<dbReference type="OrthoDB" id="7198507at2"/>
<dbReference type="STRING" id="1579316.RC74_04750"/>
<dbReference type="Proteomes" id="UP000070371">
    <property type="component" value="Chromosome"/>
</dbReference>
<evidence type="ECO:0000256" key="1">
    <source>
        <dbReference type="ARBA" id="ARBA00022729"/>
    </source>
</evidence>
<dbReference type="EMBL" id="CP014327">
    <property type="protein sequence ID" value="AML50681.1"/>
    <property type="molecule type" value="Genomic_DNA"/>
</dbReference>
<proteinExistence type="predicted"/>
<keyword evidence="1 2" id="KW-0732">Signal</keyword>
<dbReference type="PROSITE" id="PS51257">
    <property type="entry name" value="PROKAR_LIPOPROTEIN"/>
    <property type="match status" value="1"/>
</dbReference>
<name>A0A126UX83_9RHOB</name>